<feature type="transmembrane region" description="Helical" evidence="10">
    <location>
        <begin position="109"/>
        <end position="128"/>
    </location>
</feature>
<sequence length="499" mass="54108">MSFQRTPEALDGGWGWVIVFVSFLAQFLAYGSPFAVGVLYPEWLEMFGEGKGMTAWVGSLAGGVGLIASPVCSVCVSSFGARAVTIFSGFMVAGGLILSAFAADVNFLIFSYGIIVGLGCGLVYPATITITCQYFEKYRGLALGLISTGSSVGLFIYAALQKVLIEIYGLNGCLLIVGAVSLNLIVCGSLMRPLESPVCPSKERTNFGRISDQDLVCSEKRQINEQNVSMLKSSCTKDTTGCPAMPHDHDPDSSFNMKGPILLPAKTPQTCEKGSLSHTYFIMHFAKETWQAYLQYLEVSLELFKNKVFTALFVAVLLFDMGAFPPALLMEDMARSLSIDEEMHVIPLVSIMGITTAVGKFVLGVLADFQWVNSLYLYIITIITTGAALLVIPFVRSYAALAVLSAVLGFLSGNWAIFPYVTTKTVGMENLIHAYGILLFFAGIGNVLGPPIIGWFYDWTQTYEIAFYFSGVCVLLGGFLLLLTAKPCCNDIKKKSPKL</sequence>
<comment type="subcellular location">
    <subcellularLocation>
        <location evidence="1">Cell membrane</location>
        <topology evidence="1">Multi-pass membrane protein</topology>
    </subcellularLocation>
</comment>
<reference evidence="13" key="1">
    <citation type="submission" date="2011-08" db="EMBL/GenBank/DDBJ databases">
        <title>The draft genome of Latimeria chalumnae.</title>
        <authorList>
            <person name="Di Palma F."/>
            <person name="Alfoldi J."/>
            <person name="Johnson J."/>
            <person name="Berlin A."/>
            <person name="Gnerre S."/>
            <person name="Jaffe D."/>
            <person name="MacCallum I."/>
            <person name="Young S."/>
            <person name="Walker B.J."/>
            <person name="Lander E."/>
            <person name="Lindblad-Toh K."/>
        </authorList>
    </citation>
    <scope>NUCLEOTIDE SEQUENCE [LARGE SCALE GENOMIC DNA]</scope>
    <source>
        <strain evidence="13">Wild caught</strain>
    </source>
</reference>
<dbReference type="SUPFAM" id="SSF103473">
    <property type="entry name" value="MFS general substrate transporter"/>
    <property type="match status" value="1"/>
</dbReference>
<feature type="transmembrane region" description="Helical" evidence="10">
    <location>
        <begin position="83"/>
        <end position="103"/>
    </location>
</feature>
<evidence type="ECO:0000256" key="5">
    <source>
        <dbReference type="ARBA" id="ARBA00022989"/>
    </source>
</evidence>
<dbReference type="InParanoid" id="H2ZXI5"/>
<evidence type="ECO:0000256" key="8">
    <source>
        <dbReference type="ARBA" id="ARBA00035039"/>
    </source>
</evidence>
<feature type="transmembrane region" description="Helical" evidence="10">
    <location>
        <begin position="401"/>
        <end position="422"/>
    </location>
</feature>
<feature type="transmembrane region" description="Helical" evidence="10">
    <location>
        <begin position="308"/>
        <end position="325"/>
    </location>
</feature>
<dbReference type="HOGENOM" id="CLU_001265_59_1_1"/>
<dbReference type="AlphaFoldDB" id="H2ZXI5"/>
<dbReference type="Pfam" id="PF07690">
    <property type="entry name" value="MFS_1"/>
    <property type="match status" value="2"/>
</dbReference>
<dbReference type="Gene3D" id="1.20.1250.20">
    <property type="entry name" value="MFS general substrate transporter like domains"/>
    <property type="match status" value="2"/>
</dbReference>
<dbReference type="Ensembl" id="ENSLACT00000002122.1">
    <property type="protein sequence ID" value="ENSLACP00000002106.1"/>
    <property type="gene ID" value="ENSLACG00000001884.1"/>
</dbReference>
<feature type="transmembrane region" description="Helical" evidence="10">
    <location>
        <begin position="375"/>
        <end position="395"/>
    </location>
</feature>
<evidence type="ECO:0000259" key="11">
    <source>
        <dbReference type="PROSITE" id="PS50850"/>
    </source>
</evidence>
<dbReference type="InterPro" id="IPR020846">
    <property type="entry name" value="MFS_dom"/>
</dbReference>
<evidence type="ECO:0000256" key="4">
    <source>
        <dbReference type="ARBA" id="ARBA00022692"/>
    </source>
</evidence>
<dbReference type="eggNOG" id="KOG2504">
    <property type="taxonomic scope" value="Eukaryota"/>
</dbReference>
<dbReference type="GeneTree" id="ENSGT00940000156416"/>
<protein>
    <recommendedName>
        <fullName evidence="7">Monocarboxylate transporter 9</fullName>
    </recommendedName>
    <alternativeName>
        <fullName evidence="8">Solute carrier family 16 member 9</fullName>
    </alternativeName>
</protein>
<evidence type="ECO:0000256" key="9">
    <source>
        <dbReference type="ARBA" id="ARBA00058966"/>
    </source>
</evidence>
<dbReference type="InterPro" id="IPR036259">
    <property type="entry name" value="MFS_trans_sf"/>
</dbReference>
<feature type="domain" description="Major facilitator superfamily (MFS) profile" evidence="11">
    <location>
        <begin position="18"/>
        <end position="489"/>
    </location>
</feature>
<dbReference type="InterPro" id="IPR011701">
    <property type="entry name" value="MFS"/>
</dbReference>
<feature type="transmembrane region" description="Helical" evidence="10">
    <location>
        <begin position="434"/>
        <end position="453"/>
    </location>
</feature>
<dbReference type="OMA" id="WLHTYQE"/>
<keyword evidence="13" id="KW-1185">Reference proteome</keyword>
<evidence type="ECO:0000256" key="6">
    <source>
        <dbReference type="ARBA" id="ARBA00023136"/>
    </source>
</evidence>
<feature type="transmembrane region" description="Helical" evidence="10">
    <location>
        <begin position="345"/>
        <end position="363"/>
    </location>
</feature>
<keyword evidence="6 10" id="KW-0472">Membrane</keyword>
<feature type="transmembrane region" description="Helical" evidence="10">
    <location>
        <begin position="140"/>
        <end position="159"/>
    </location>
</feature>
<organism evidence="12 13">
    <name type="scientific">Latimeria chalumnae</name>
    <name type="common">Coelacanth</name>
    <dbReference type="NCBI Taxonomy" id="7897"/>
    <lineage>
        <taxon>Eukaryota</taxon>
        <taxon>Metazoa</taxon>
        <taxon>Chordata</taxon>
        <taxon>Craniata</taxon>
        <taxon>Vertebrata</taxon>
        <taxon>Euteleostomi</taxon>
        <taxon>Coelacanthiformes</taxon>
        <taxon>Coelacanthidae</taxon>
        <taxon>Latimeria</taxon>
    </lineage>
</organism>
<feature type="transmembrane region" description="Helical" evidence="10">
    <location>
        <begin position="465"/>
        <end position="485"/>
    </location>
</feature>
<keyword evidence="4 10" id="KW-0812">Transmembrane</keyword>
<evidence type="ECO:0000256" key="3">
    <source>
        <dbReference type="ARBA" id="ARBA00022475"/>
    </source>
</evidence>
<feature type="transmembrane region" description="Helical" evidence="10">
    <location>
        <begin position="165"/>
        <end position="186"/>
    </location>
</feature>
<accession>H2ZXI5</accession>
<evidence type="ECO:0000313" key="13">
    <source>
        <dbReference type="Proteomes" id="UP000008672"/>
    </source>
</evidence>
<dbReference type="InterPro" id="IPR050327">
    <property type="entry name" value="Proton-linked_MCT"/>
</dbReference>
<name>H2ZXI5_LATCH</name>
<dbReference type="STRING" id="7897.ENSLACP00000002106"/>
<reference evidence="12" key="2">
    <citation type="submission" date="2025-08" db="UniProtKB">
        <authorList>
            <consortium name="Ensembl"/>
        </authorList>
    </citation>
    <scope>IDENTIFICATION</scope>
</reference>
<dbReference type="FunCoup" id="H2ZXI5">
    <property type="interactions" value="234"/>
</dbReference>
<evidence type="ECO:0000256" key="2">
    <source>
        <dbReference type="ARBA" id="ARBA00006727"/>
    </source>
</evidence>
<evidence type="ECO:0000256" key="7">
    <source>
        <dbReference type="ARBA" id="ARBA00035035"/>
    </source>
</evidence>
<dbReference type="GO" id="GO:0008028">
    <property type="term" value="F:monocarboxylic acid transmembrane transporter activity"/>
    <property type="evidence" value="ECO:0007669"/>
    <property type="project" value="TreeGrafter"/>
</dbReference>
<dbReference type="Proteomes" id="UP000008672">
    <property type="component" value="Unassembled WGS sequence"/>
</dbReference>
<comment type="similarity">
    <text evidence="2">Belongs to the major facilitator superfamily. Monocarboxylate porter (TC 2.A.1.13) family.</text>
</comment>
<keyword evidence="5 10" id="KW-1133">Transmembrane helix</keyword>
<dbReference type="PANTHER" id="PTHR11360:SF158">
    <property type="entry name" value="MONOCARBOXYLATE TRANSPORTER 9"/>
    <property type="match status" value="1"/>
</dbReference>
<proteinExistence type="inferred from homology"/>
<dbReference type="FunFam" id="1.20.1250.20:FF:000127">
    <property type="entry name" value="Monocarboxylate transporter 9 isoform X2"/>
    <property type="match status" value="1"/>
</dbReference>
<dbReference type="PANTHER" id="PTHR11360">
    <property type="entry name" value="MONOCARBOXYLATE TRANSPORTER"/>
    <property type="match status" value="1"/>
</dbReference>
<reference evidence="12" key="3">
    <citation type="submission" date="2025-09" db="UniProtKB">
        <authorList>
            <consortium name="Ensembl"/>
        </authorList>
    </citation>
    <scope>IDENTIFICATION</scope>
</reference>
<dbReference type="Bgee" id="ENSLACG00000001884">
    <property type="expression patterns" value="Expressed in chordate pharynx and 4 other cell types or tissues"/>
</dbReference>
<gene>
    <name evidence="12" type="primary">SLC16A9</name>
</gene>
<evidence type="ECO:0000313" key="12">
    <source>
        <dbReference type="Ensembl" id="ENSLACP00000002106.1"/>
    </source>
</evidence>
<evidence type="ECO:0000256" key="10">
    <source>
        <dbReference type="SAM" id="Phobius"/>
    </source>
</evidence>
<dbReference type="EMBL" id="AFYH01185583">
    <property type="status" value="NOT_ANNOTATED_CDS"/>
    <property type="molecule type" value="Genomic_DNA"/>
</dbReference>
<feature type="transmembrane region" description="Helical" evidence="10">
    <location>
        <begin position="55"/>
        <end position="76"/>
    </location>
</feature>
<evidence type="ECO:0000256" key="1">
    <source>
        <dbReference type="ARBA" id="ARBA00004651"/>
    </source>
</evidence>
<feature type="transmembrane region" description="Helical" evidence="10">
    <location>
        <begin position="12"/>
        <end position="35"/>
    </location>
</feature>
<dbReference type="GO" id="GO:0005886">
    <property type="term" value="C:plasma membrane"/>
    <property type="evidence" value="ECO:0007669"/>
    <property type="project" value="UniProtKB-SubCell"/>
</dbReference>
<comment type="function">
    <text evidence="9">Extracellular pH-and Na(+)-sensitive low-affinity creatine transporter. Also functions as a pH-independent carnitine efflux transporter.</text>
</comment>
<dbReference type="PROSITE" id="PS50850">
    <property type="entry name" value="MFS"/>
    <property type="match status" value="1"/>
</dbReference>
<dbReference type="EMBL" id="AFYH01185584">
    <property type="status" value="NOT_ANNOTATED_CDS"/>
    <property type="molecule type" value="Genomic_DNA"/>
</dbReference>
<keyword evidence="3" id="KW-1003">Cell membrane</keyword>